<name>A0AAD2JGZ5_9STRA</name>
<organism evidence="3 4">
    <name type="scientific">Cylindrotheca closterium</name>
    <dbReference type="NCBI Taxonomy" id="2856"/>
    <lineage>
        <taxon>Eukaryota</taxon>
        <taxon>Sar</taxon>
        <taxon>Stramenopiles</taxon>
        <taxon>Ochrophyta</taxon>
        <taxon>Bacillariophyta</taxon>
        <taxon>Bacillariophyceae</taxon>
        <taxon>Bacillariophycidae</taxon>
        <taxon>Bacillariales</taxon>
        <taxon>Bacillariaceae</taxon>
        <taxon>Cylindrotheca</taxon>
    </lineage>
</organism>
<dbReference type="Proteomes" id="UP001295423">
    <property type="component" value="Unassembled WGS sequence"/>
</dbReference>
<protein>
    <recommendedName>
        <fullName evidence="2">Phospholipid scramblase</fullName>
    </recommendedName>
</protein>
<proteinExistence type="inferred from homology"/>
<evidence type="ECO:0000313" key="4">
    <source>
        <dbReference type="Proteomes" id="UP001295423"/>
    </source>
</evidence>
<dbReference type="GO" id="GO:0017128">
    <property type="term" value="F:phospholipid scramblase activity"/>
    <property type="evidence" value="ECO:0007669"/>
    <property type="project" value="InterPro"/>
</dbReference>
<dbReference type="EMBL" id="CAKOGP040001758">
    <property type="protein sequence ID" value="CAJ1949404.1"/>
    <property type="molecule type" value="Genomic_DNA"/>
</dbReference>
<keyword evidence="4" id="KW-1185">Reference proteome</keyword>
<dbReference type="GO" id="GO:0005886">
    <property type="term" value="C:plasma membrane"/>
    <property type="evidence" value="ECO:0007669"/>
    <property type="project" value="TreeGrafter"/>
</dbReference>
<comment type="caution">
    <text evidence="3">The sequence shown here is derived from an EMBL/GenBank/DDBJ whole genome shotgun (WGS) entry which is preliminary data.</text>
</comment>
<comment type="similarity">
    <text evidence="1 2">Belongs to the phospholipid scramblase family.</text>
</comment>
<evidence type="ECO:0000256" key="2">
    <source>
        <dbReference type="RuleBase" id="RU363116"/>
    </source>
</evidence>
<dbReference type="PANTHER" id="PTHR23248:SF9">
    <property type="entry name" value="PHOSPHOLIPID SCRAMBLASE"/>
    <property type="match status" value="1"/>
</dbReference>
<evidence type="ECO:0000256" key="1">
    <source>
        <dbReference type="ARBA" id="ARBA00005350"/>
    </source>
</evidence>
<gene>
    <name evidence="3" type="ORF">CYCCA115_LOCUS12077</name>
</gene>
<dbReference type="PANTHER" id="PTHR23248">
    <property type="entry name" value="PHOSPHOLIPID SCRAMBLASE-RELATED"/>
    <property type="match status" value="1"/>
</dbReference>
<reference evidence="3" key="1">
    <citation type="submission" date="2023-08" db="EMBL/GenBank/DDBJ databases">
        <authorList>
            <person name="Audoor S."/>
            <person name="Bilcke G."/>
        </authorList>
    </citation>
    <scope>NUCLEOTIDE SEQUENCE</scope>
</reference>
<dbReference type="AlphaFoldDB" id="A0AAD2JGZ5"/>
<sequence length="264" mass="29678">MYSTLGPTKASSPLEANIMDRGSEILKSHLNRCDQMEIIQTRRGWCQDDLGCAPRTEFNYFVGKDHVATSLEDSDPCYRIFCNGIHPFIMEVKELHSGLNILTVERPFACHASNCKCCCYQEASFFSDDDFLGRIEEQFYCCIPQFVVYDNVNRPMYKIHPPTCCSGIFIDCCAEGNPFGRGCCRQSFRVYPFSQENTDDDAPFVGKILKKPISVLVEMFTNSEIYVLDFPSDSSAAQKGTLIGSTIFLNSIFFQGEHSNGIGA</sequence>
<dbReference type="Pfam" id="PF03803">
    <property type="entry name" value="Scramblase"/>
    <property type="match status" value="1"/>
</dbReference>
<accession>A0AAD2JGZ5</accession>
<evidence type="ECO:0000313" key="3">
    <source>
        <dbReference type="EMBL" id="CAJ1949404.1"/>
    </source>
</evidence>
<dbReference type="InterPro" id="IPR005552">
    <property type="entry name" value="Scramblase"/>
</dbReference>